<accession>A0A0C2Z299</accession>
<gene>
    <name evidence="1" type="ORF">SCLCIDRAFT_269395</name>
</gene>
<dbReference type="InParanoid" id="A0A0C2Z299"/>
<reference evidence="1 2" key="1">
    <citation type="submission" date="2014-04" db="EMBL/GenBank/DDBJ databases">
        <authorList>
            <consortium name="DOE Joint Genome Institute"/>
            <person name="Kuo A."/>
            <person name="Kohler A."/>
            <person name="Nagy L.G."/>
            <person name="Floudas D."/>
            <person name="Copeland A."/>
            <person name="Barry K.W."/>
            <person name="Cichocki N."/>
            <person name="Veneault-Fourrey C."/>
            <person name="LaButti K."/>
            <person name="Lindquist E.A."/>
            <person name="Lipzen A."/>
            <person name="Lundell T."/>
            <person name="Morin E."/>
            <person name="Murat C."/>
            <person name="Sun H."/>
            <person name="Tunlid A."/>
            <person name="Henrissat B."/>
            <person name="Grigoriev I.V."/>
            <person name="Hibbett D.S."/>
            <person name="Martin F."/>
            <person name="Nordberg H.P."/>
            <person name="Cantor M.N."/>
            <person name="Hua S.X."/>
        </authorList>
    </citation>
    <scope>NUCLEOTIDE SEQUENCE [LARGE SCALE GENOMIC DNA]</scope>
    <source>
        <strain evidence="1 2">Foug A</strain>
    </source>
</reference>
<dbReference type="AlphaFoldDB" id="A0A0C2Z299"/>
<dbReference type="HOGENOM" id="CLU_1723412_0_0_1"/>
<dbReference type="Proteomes" id="UP000053989">
    <property type="component" value="Unassembled WGS sequence"/>
</dbReference>
<dbReference type="EMBL" id="KN822124">
    <property type="protein sequence ID" value="KIM55973.1"/>
    <property type="molecule type" value="Genomic_DNA"/>
</dbReference>
<protein>
    <submittedName>
        <fullName evidence="1">Uncharacterized protein</fullName>
    </submittedName>
</protein>
<evidence type="ECO:0000313" key="2">
    <source>
        <dbReference type="Proteomes" id="UP000053989"/>
    </source>
</evidence>
<sequence length="152" mass="16728">MHATLSWSLNWTIHQRVIYLGAGTGLVNSFFRVLPWASCGAAGVDVAKISLRHQEAGVATSDHQQPLFFWHGRLIEVRPIYITAMLANSRLLAVALSAPCGCCSPLAQPNPCNNSHPRVGGRGCYQKGLVYTWLWTLFHSMLPKKSNFVGLP</sequence>
<name>A0A0C2Z299_9AGAM</name>
<keyword evidence="2" id="KW-1185">Reference proteome</keyword>
<proteinExistence type="predicted"/>
<reference evidence="2" key="2">
    <citation type="submission" date="2015-01" db="EMBL/GenBank/DDBJ databases">
        <title>Evolutionary Origins and Diversification of the Mycorrhizal Mutualists.</title>
        <authorList>
            <consortium name="DOE Joint Genome Institute"/>
            <consortium name="Mycorrhizal Genomics Consortium"/>
            <person name="Kohler A."/>
            <person name="Kuo A."/>
            <person name="Nagy L.G."/>
            <person name="Floudas D."/>
            <person name="Copeland A."/>
            <person name="Barry K.W."/>
            <person name="Cichocki N."/>
            <person name="Veneault-Fourrey C."/>
            <person name="LaButti K."/>
            <person name="Lindquist E.A."/>
            <person name="Lipzen A."/>
            <person name="Lundell T."/>
            <person name="Morin E."/>
            <person name="Murat C."/>
            <person name="Riley R."/>
            <person name="Ohm R."/>
            <person name="Sun H."/>
            <person name="Tunlid A."/>
            <person name="Henrissat B."/>
            <person name="Grigoriev I.V."/>
            <person name="Hibbett D.S."/>
            <person name="Martin F."/>
        </authorList>
    </citation>
    <scope>NUCLEOTIDE SEQUENCE [LARGE SCALE GENOMIC DNA]</scope>
    <source>
        <strain evidence="2">Foug A</strain>
    </source>
</reference>
<evidence type="ECO:0000313" key="1">
    <source>
        <dbReference type="EMBL" id="KIM55973.1"/>
    </source>
</evidence>
<organism evidence="1 2">
    <name type="scientific">Scleroderma citrinum Foug A</name>
    <dbReference type="NCBI Taxonomy" id="1036808"/>
    <lineage>
        <taxon>Eukaryota</taxon>
        <taxon>Fungi</taxon>
        <taxon>Dikarya</taxon>
        <taxon>Basidiomycota</taxon>
        <taxon>Agaricomycotina</taxon>
        <taxon>Agaricomycetes</taxon>
        <taxon>Agaricomycetidae</taxon>
        <taxon>Boletales</taxon>
        <taxon>Sclerodermatineae</taxon>
        <taxon>Sclerodermataceae</taxon>
        <taxon>Scleroderma</taxon>
    </lineage>
</organism>